<evidence type="ECO:0000256" key="7">
    <source>
        <dbReference type="ARBA" id="ARBA00023065"/>
    </source>
</evidence>
<dbReference type="CDD" id="cd18113">
    <property type="entry name" value="ATP-synt_F1_alpha_C"/>
    <property type="match status" value="1"/>
</dbReference>
<dbReference type="Gene3D" id="2.40.30.20">
    <property type="match status" value="1"/>
</dbReference>
<proteinExistence type="inferred from homology"/>
<evidence type="ECO:0000256" key="9">
    <source>
        <dbReference type="ARBA" id="ARBA00023196"/>
    </source>
</evidence>
<dbReference type="CDD" id="cd01132">
    <property type="entry name" value="F1-ATPase_alpha_CD"/>
    <property type="match status" value="1"/>
</dbReference>
<feature type="domain" description="ATPase F1/V1/A1 complex alpha/beta subunit nucleotide-binding" evidence="12">
    <location>
        <begin position="149"/>
        <end position="364"/>
    </location>
</feature>
<dbReference type="InterPro" id="IPR000793">
    <property type="entry name" value="ATP_synth_asu_C"/>
</dbReference>
<evidence type="ECO:0000313" key="16">
    <source>
        <dbReference type="EMBL" id="NME44758.1"/>
    </source>
</evidence>
<evidence type="ECO:0000313" key="17">
    <source>
        <dbReference type="Proteomes" id="UP000540014"/>
    </source>
</evidence>
<dbReference type="InterPro" id="IPR020003">
    <property type="entry name" value="ATPase_a/bsu_AS"/>
</dbReference>
<keyword evidence="5 11" id="KW-0067">ATP-binding</keyword>
<name>A0A7X9NI69_9FIRM</name>
<dbReference type="InterPro" id="IPR004100">
    <property type="entry name" value="ATPase_F1/V1/A1_a/bsu_N"/>
</dbReference>
<dbReference type="RefSeq" id="WP_168965698.1">
    <property type="nucleotide sequence ID" value="NZ_CAMNNH010000023.1"/>
</dbReference>
<dbReference type="EC" id="7.1.2.2" evidence="11"/>
<comment type="subcellular location">
    <subcellularLocation>
        <location evidence="11">Cell membrane</location>
        <topology evidence="11">Peripheral membrane protein</topology>
    </subcellularLocation>
    <subcellularLocation>
        <location evidence="1">Membrane</location>
        <topology evidence="1">Peripheral membrane protein</topology>
    </subcellularLocation>
</comment>
<dbReference type="InterPro" id="IPR000194">
    <property type="entry name" value="ATPase_F1/V1/A1_a/bsu_nucl-bd"/>
</dbReference>
<dbReference type="AlphaFoldDB" id="A0A7X9NI69"/>
<dbReference type="GO" id="GO:0046933">
    <property type="term" value="F:proton-transporting ATP synthase activity, rotational mechanism"/>
    <property type="evidence" value="ECO:0007669"/>
    <property type="project" value="UniProtKB-UniRule"/>
</dbReference>
<dbReference type="SUPFAM" id="SSF47917">
    <property type="entry name" value="C-terminal domain of alpha and beta subunits of F1 ATP synthase"/>
    <property type="match status" value="1"/>
</dbReference>
<keyword evidence="11" id="KW-0375">Hydrogen ion transport</keyword>
<dbReference type="GO" id="GO:0043531">
    <property type="term" value="F:ADP binding"/>
    <property type="evidence" value="ECO:0007669"/>
    <property type="project" value="TreeGrafter"/>
</dbReference>
<dbReference type="InterPro" id="IPR036121">
    <property type="entry name" value="ATPase_F1/V1/A1_a/bsu_N_sf"/>
</dbReference>
<dbReference type="InterPro" id="IPR033732">
    <property type="entry name" value="ATP_synth_F1_a_nt-bd_dom"/>
</dbReference>
<dbReference type="SUPFAM" id="SSF52540">
    <property type="entry name" value="P-loop containing nucleoside triphosphate hydrolases"/>
    <property type="match status" value="1"/>
</dbReference>
<dbReference type="PIRSF" id="PIRSF039088">
    <property type="entry name" value="F_ATPase_subunit_alpha"/>
    <property type="match status" value="1"/>
</dbReference>
<evidence type="ECO:0000256" key="6">
    <source>
        <dbReference type="ARBA" id="ARBA00022967"/>
    </source>
</evidence>
<evidence type="ECO:0000313" key="15">
    <source>
        <dbReference type="EMBL" id="MDB7981764.1"/>
    </source>
</evidence>
<reference evidence="16 17" key="1">
    <citation type="submission" date="2020-04" db="EMBL/GenBank/DDBJ databases">
        <authorList>
            <person name="Hitch T.C.A."/>
            <person name="Wylensek D."/>
            <person name="Clavel T."/>
        </authorList>
    </citation>
    <scope>NUCLEOTIDE SEQUENCE [LARGE SCALE GENOMIC DNA]</scope>
    <source>
        <strain evidence="16 17">BSM-383-APC-22F</strain>
    </source>
</reference>
<dbReference type="InterPro" id="IPR027417">
    <property type="entry name" value="P-loop_NTPase"/>
</dbReference>
<keyword evidence="8 11" id="KW-0472">Membrane</keyword>
<dbReference type="InterPro" id="IPR023366">
    <property type="entry name" value="ATP_synth_asu-like_sf"/>
</dbReference>
<dbReference type="EMBL" id="JABAFR010000017">
    <property type="protein sequence ID" value="NME44758.1"/>
    <property type="molecule type" value="Genomic_DNA"/>
</dbReference>
<dbReference type="InterPro" id="IPR038376">
    <property type="entry name" value="ATP_synth_asu_C_sf"/>
</dbReference>
<dbReference type="HAMAP" id="MF_01346">
    <property type="entry name" value="ATP_synth_alpha_bact"/>
    <property type="match status" value="1"/>
</dbReference>
<comment type="function">
    <text evidence="11">Produces ATP from ADP in the presence of a proton gradient across the membrane. The alpha chain is a regulatory subunit.</text>
</comment>
<organism evidence="16 17">
    <name type="scientific">Faecalicoccus pleomorphus</name>
    <dbReference type="NCBI Taxonomy" id="1323"/>
    <lineage>
        <taxon>Bacteria</taxon>
        <taxon>Bacillati</taxon>
        <taxon>Bacillota</taxon>
        <taxon>Erysipelotrichia</taxon>
        <taxon>Erysipelotrichales</taxon>
        <taxon>Erysipelotrichaceae</taxon>
        <taxon>Faecalicoccus</taxon>
    </lineage>
</organism>
<dbReference type="PANTHER" id="PTHR48082">
    <property type="entry name" value="ATP SYNTHASE SUBUNIT ALPHA, MITOCHONDRIAL"/>
    <property type="match status" value="1"/>
</dbReference>
<evidence type="ECO:0000256" key="11">
    <source>
        <dbReference type="HAMAP-Rule" id="MF_01346"/>
    </source>
</evidence>
<evidence type="ECO:0000256" key="8">
    <source>
        <dbReference type="ARBA" id="ARBA00023136"/>
    </source>
</evidence>
<dbReference type="PANTHER" id="PTHR48082:SF2">
    <property type="entry name" value="ATP SYNTHASE SUBUNIT ALPHA, MITOCHONDRIAL"/>
    <property type="match status" value="1"/>
</dbReference>
<evidence type="ECO:0000259" key="14">
    <source>
        <dbReference type="Pfam" id="PF02874"/>
    </source>
</evidence>
<feature type="site" description="Required for activity" evidence="11">
    <location>
        <position position="362"/>
    </location>
</feature>
<feature type="binding site" evidence="11">
    <location>
        <begin position="169"/>
        <end position="176"/>
    </location>
    <ligand>
        <name>ATP</name>
        <dbReference type="ChEBI" id="CHEBI:30616"/>
    </ligand>
</feature>
<dbReference type="EMBL" id="JAQLXO010000002">
    <property type="protein sequence ID" value="MDB7981764.1"/>
    <property type="molecule type" value="Genomic_DNA"/>
</dbReference>
<evidence type="ECO:0000256" key="10">
    <source>
        <dbReference type="ARBA" id="ARBA00023310"/>
    </source>
</evidence>
<feature type="domain" description="ATPase F1/V1/A1 complex alpha/beta subunit N-terminal" evidence="14">
    <location>
        <begin position="26"/>
        <end position="92"/>
    </location>
</feature>
<dbReference type="FunFam" id="2.40.30.20:FF:000001">
    <property type="entry name" value="ATP synthase subunit alpha"/>
    <property type="match status" value="1"/>
</dbReference>
<evidence type="ECO:0000256" key="1">
    <source>
        <dbReference type="ARBA" id="ARBA00004170"/>
    </source>
</evidence>
<evidence type="ECO:0000256" key="4">
    <source>
        <dbReference type="ARBA" id="ARBA00022741"/>
    </source>
</evidence>
<dbReference type="SUPFAM" id="SSF50615">
    <property type="entry name" value="N-terminal domain of alpha and beta subunits of F1 ATP synthase"/>
    <property type="match status" value="1"/>
</dbReference>
<comment type="catalytic activity">
    <reaction evidence="11">
        <text>ATP + H2O + 4 H(+)(in) = ADP + phosphate + 5 H(+)(out)</text>
        <dbReference type="Rhea" id="RHEA:57720"/>
        <dbReference type="ChEBI" id="CHEBI:15377"/>
        <dbReference type="ChEBI" id="CHEBI:15378"/>
        <dbReference type="ChEBI" id="CHEBI:30616"/>
        <dbReference type="ChEBI" id="CHEBI:43474"/>
        <dbReference type="ChEBI" id="CHEBI:456216"/>
        <dbReference type="EC" id="7.1.2.2"/>
    </reaction>
</comment>
<dbReference type="NCBIfam" id="TIGR00962">
    <property type="entry name" value="atpA"/>
    <property type="match status" value="1"/>
</dbReference>
<dbReference type="Proteomes" id="UP000540014">
    <property type="component" value="Unassembled WGS sequence"/>
</dbReference>
<dbReference type="Pfam" id="PF00006">
    <property type="entry name" value="ATP-synt_ab"/>
    <property type="match status" value="1"/>
</dbReference>
<protein>
    <recommendedName>
        <fullName evidence="11">ATP synthase subunit alpha</fullName>
        <ecNumber evidence="11">7.1.2.2</ecNumber>
    </recommendedName>
    <alternativeName>
        <fullName evidence="11">ATP synthase F1 sector subunit alpha</fullName>
    </alternativeName>
    <alternativeName>
        <fullName evidence="11">F-ATPase subunit alpha</fullName>
    </alternativeName>
</protein>
<evidence type="ECO:0000256" key="3">
    <source>
        <dbReference type="ARBA" id="ARBA00022448"/>
    </source>
</evidence>
<gene>
    <name evidence="11 15" type="primary">atpA</name>
    <name evidence="16" type="ORF">HF861_07660</name>
    <name evidence="15" type="ORF">PND82_02880</name>
</gene>
<dbReference type="FunFam" id="3.40.50.300:FF:000002">
    <property type="entry name" value="ATP synthase subunit alpha"/>
    <property type="match status" value="1"/>
</dbReference>
<keyword evidence="3 11" id="KW-0813">Transport</keyword>
<keyword evidence="6 11" id="KW-1278">Translocase</keyword>
<dbReference type="PROSITE" id="PS00152">
    <property type="entry name" value="ATPASE_ALPHA_BETA"/>
    <property type="match status" value="1"/>
</dbReference>
<dbReference type="FunFam" id="1.20.150.20:FF:000001">
    <property type="entry name" value="ATP synthase subunit alpha"/>
    <property type="match status" value="1"/>
</dbReference>
<dbReference type="InterPro" id="IPR005294">
    <property type="entry name" value="ATP_synth_F1_asu"/>
</dbReference>
<dbReference type="GO" id="GO:0005524">
    <property type="term" value="F:ATP binding"/>
    <property type="evidence" value="ECO:0007669"/>
    <property type="project" value="UniProtKB-UniRule"/>
</dbReference>
<dbReference type="Gene3D" id="1.20.150.20">
    <property type="entry name" value="ATP synthase alpha/beta chain, C-terminal domain"/>
    <property type="match status" value="1"/>
</dbReference>
<keyword evidence="7 11" id="KW-0406">Ion transport</keyword>
<evidence type="ECO:0000259" key="13">
    <source>
        <dbReference type="Pfam" id="PF00306"/>
    </source>
</evidence>
<dbReference type="Proteomes" id="UP001212981">
    <property type="component" value="Unassembled WGS sequence"/>
</dbReference>
<keyword evidence="9 11" id="KW-0139">CF(1)</keyword>
<comment type="similarity">
    <text evidence="2 11">Belongs to the ATPase alpha/beta chains family.</text>
</comment>
<dbReference type="GO" id="GO:0045259">
    <property type="term" value="C:proton-transporting ATP synthase complex"/>
    <property type="evidence" value="ECO:0007669"/>
    <property type="project" value="UniProtKB-KW"/>
</dbReference>
<keyword evidence="10 11" id="KW-0066">ATP synthesis</keyword>
<comment type="caution">
    <text evidence="16">The sequence shown here is derived from an EMBL/GenBank/DDBJ whole genome shotgun (WGS) entry which is preliminary data.</text>
</comment>
<dbReference type="NCBIfam" id="NF009884">
    <property type="entry name" value="PRK13343.1"/>
    <property type="match status" value="1"/>
</dbReference>
<evidence type="ECO:0000259" key="12">
    <source>
        <dbReference type="Pfam" id="PF00006"/>
    </source>
</evidence>
<dbReference type="CDD" id="cd18116">
    <property type="entry name" value="ATP-synt_F1_alpha_N"/>
    <property type="match status" value="1"/>
</dbReference>
<dbReference type="Pfam" id="PF00306">
    <property type="entry name" value="ATP-synt_ab_C"/>
    <property type="match status" value="1"/>
</dbReference>
<feature type="domain" description="ATP synthase alpha subunit C-terminal" evidence="13">
    <location>
        <begin position="371"/>
        <end position="495"/>
    </location>
</feature>
<keyword evidence="4 11" id="KW-0547">Nucleotide-binding</keyword>
<dbReference type="GO" id="GO:0005886">
    <property type="term" value="C:plasma membrane"/>
    <property type="evidence" value="ECO:0007669"/>
    <property type="project" value="UniProtKB-SubCell"/>
</dbReference>
<dbReference type="Pfam" id="PF02874">
    <property type="entry name" value="ATP-synt_ab_N"/>
    <property type="match status" value="1"/>
</dbReference>
<accession>A0A7X9NI69</accession>
<keyword evidence="11" id="KW-1003">Cell membrane</keyword>
<sequence length="506" mass="55745">MSLNPVQISQLIKAQIQNIDQDLEMNESGTVLSIGDGIATVYGLRDAMMSELLLFPHDVYGMVMNLEDEQVGVVLMGENNDIKEGDLVKRTGHIVEVPVGDALIGRVVNALGQPIDGKGSLETSQTRPVERVAPGVMTRKSVSVPLQTGLKIIDSMIPIGRGQRELIIGDRQTGKTAIAIDTIINQRDQNVKCIYVAIGQKASTVAQIVEKLKQHKAMEYTTIVVSTASEPAPLQYLAPYAGCAMGEEWMENGQDVLIVYDDLSKHAVAYRTMSLLLRRPPGREAYPGDVFYLHSRLLERAARLNENYGNGSMTALPIIETQAGDISAYIPTNVISITDGQIFLKTDMFNQGIRPSVDSGFSVSRVGSAAQIKAMKQVSGSLKLELAQYREMEAFSKFGSDLDAATKEVLEHGARLIQLLIQKQYAPLRVSEQILSLYAAKHKYLKEVPVEKVQAFEAGLLAFAHREYPFIFDQIETKKELDDELETQMKTALDAYSKNFFATEGA</sequence>
<reference evidence="15" key="2">
    <citation type="submission" date="2023-01" db="EMBL/GenBank/DDBJ databases">
        <title>Human gut microbiome strain richness.</title>
        <authorList>
            <person name="Chen-Liaw A."/>
        </authorList>
    </citation>
    <scope>NUCLEOTIDE SEQUENCE</scope>
    <source>
        <strain evidence="15">D8_m1001271B151109d0_201107</strain>
    </source>
</reference>
<dbReference type="Gene3D" id="3.40.50.300">
    <property type="entry name" value="P-loop containing nucleotide triphosphate hydrolases"/>
    <property type="match status" value="1"/>
</dbReference>
<evidence type="ECO:0000256" key="2">
    <source>
        <dbReference type="ARBA" id="ARBA00008936"/>
    </source>
</evidence>
<evidence type="ECO:0000256" key="5">
    <source>
        <dbReference type="ARBA" id="ARBA00022840"/>
    </source>
</evidence>